<evidence type="ECO:0000313" key="1">
    <source>
        <dbReference type="EMBL" id="CAJ2671804.1"/>
    </source>
</evidence>
<proteinExistence type="predicted"/>
<sequence>MFEKNFTENAEDKNLKRKMEEEPEPKLEKESKAMPPTFESNDEDVLPTRLDIHTKSTSKPLEIGEHSSSSHKAIGESSSHNTTGETLSKNATGKLLAQNAADEPLPEQKVREFCCHYCDKKFSTSQALGGHQNAHKHVREFKKMEEQKREEEMNSTLRFSSSNQSYLYQFSSPIHYQGYSYLRNANLTHPTSAYTTMPSWPIGSSTRYGGLYMSNALPTYPRFVMQMPISSPTTPQFRITRFWGGNQNVESEERNFNPQHGSQTLQLLSRNLIGEDTIQANSDVSSSSTQSTSEEVNLNLTL</sequence>
<reference evidence="1" key="1">
    <citation type="submission" date="2023-10" db="EMBL/GenBank/DDBJ databases">
        <authorList>
            <person name="Rodriguez Cubillos JULIANA M."/>
            <person name="De Vega J."/>
        </authorList>
    </citation>
    <scope>NUCLEOTIDE SEQUENCE</scope>
</reference>
<evidence type="ECO:0000313" key="2">
    <source>
        <dbReference type="Proteomes" id="UP001177021"/>
    </source>
</evidence>
<dbReference type="EMBL" id="CASHSV030000615">
    <property type="protein sequence ID" value="CAJ2671804.1"/>
    <property type="molecule type" value="Genomic_DNA"/>
</dbReference>
<gene>
    <name evidence="1" type="ORF">MILVUS5_LOCUS35558</name>
</gene>
<accession>A0ACB0LUH9</accession>
<dbReference type="Proteomes" id="UP001177021">
    <property type="component" value="Unassembled WGS sequence"/>
</dbReference>
<keyword evidence="2" id="KW-1185">Reference proteome</keyword>
<name>A0ACB0LUH9_TRIPR</name>
<comment type="caution">
    <text evidence="1">The sequence shown here is derived from an EMBL/GenBank/DDBJ whole genome shotgun (WGS) entry which is preliminary data.</text>
</comment>
<protein>
    <submittedName>
        <fullName evidence="1">Uncharacterized protein</fullName>
    </submittedName>
</protein>
<organism evidence="1 2">
    <name type="scientific">Trifolium pratense</name>
    <name type="common">Red clover</name>
    <dbReference type="NCBI Taxonomy" id="57577"/>
    <lineage>
        <taxon>Eukaryota</taxon>
        <taxon>Viridiplantae</taxon>
        <taxon>Streptophyta</taxon>
        <taxon>Embryophyta</taxon>
        <taxon>Tracheophyta</taxon>
        <taxon>Spermatophyta</taxon>
        <taxon>Magnoliopsida</taxon>
        <taxon>eudicotyledons</taxon>
        <taxon>Gunneridae</taxon>
        <taxon>Pentapetalae</taxon>
        <taxon>rosids</taxon>
        <taxon>fabids</taxon>
        <taxon>Fabales</taxon>
        <taxon>Fabaceae</taxon>
        <taxon>Papilionoideae</taxon>
        <taxon>50 kb inversion clade</taxon>
        <taxon>NPAAA clade</taxon>
        <taxon>Hologalegina</taxon>
        <taxon>IRL clade</taxon>
        <taxon>Trifolieae</taxon>
        <taxon>Trifolium</taxon>
    </lineage>
</organism>